<dbReference type="InterPro" id="IPR036249">
    <property type="entry name" value="Thioredoxin-like_sf"/>
</dbReference>
<dbReference type="RefSeq" id="WP_185003615.1">
    <property type="nucleotide sequence ID" value="NZ_BAAAUI010000023.1"/>
</dbReference>
<dbReference type="PANTHER" id="PTHR42852:SF17">
    <property type="entry name" value="THIOREDOXIN-LIKE PROTEIN HI_1115"/>
    <property type="match status" value="1"/>
</dbReference>
<proteinExistence type="predicted"/>
<keyword evidence="4" id="KW-1185">Reference proteome</keyword>
<keyword evidence="1" id="KW-0732">Signal</keyword>
<dbReference type="PANTHER" id="PTHR42852">
    <property type="entry name" value="THIOL:DISULFIDE INTERCHANGE PROTEIN DSBE"/>
    <property type="match status" value="1"/>
</dbReference>
<dbReference type="SUPFAM" id="SSF52833">
    <property type="entry name" value="Thioredoxin-like"/>
    <property type="match status" value="1"/>
</dbReference>
<dbReference type="PROSITE" id="PS51352">
    <property type="entry name" value="THIOREDOXIN_2"/>
    <property type="match status" value="1"/>
</dbReference>
<reference evidence="3 4" key="1">
    <citation type="submission" date="2020-08" db="EMBL/GenBank/DDBJ databases">
        <title>Sequencing the genomes of 1000 actinobacteria strains.</title>
        <authorList>
            <person name="Klenk H.-P."/>
        </authorList>
    </citation>
    <scope>NUCLEOTIDE SEQUENCE [LARGE SCALE GENOMIC DNA]</scope>
    <source>
        <strain evidence="3 4">DSM 44230</strain>
    </source>
</reference>
<dbReference type="PROSITE" id="PS51257">
    <property type="entry name" value="PROKAR_LIPOPROTEIN"/>
    <property type="match status" value="1"/>
</dbReference>
<sequence>MRTTLALLLALLLAACTAAPPPAPVRGGSAALPGPLPSGVTFRPPPPEAAAAPDFTVPLTDGAKVTASALWKDRPLVVVFFSSWCAKCGSEQAKLTELATTYQDKVVFLGVAARDTEADLRGYLDKHQVPYPVGLDDQQQTIGRGYALAEPPLLAVVAPGGVLIKGLTSANAVGDALRQLVG</sequence>
<dbReference type="InterPro" id="IPR013766">
    <property type="entry name" value="Thioredoxin_domain"/>
</dbReference>
<accession>A0A7W7CAW8</accession>
<dbReference type="Proteomes" id="UP000533598">
    <property type="component" value="Unassembled WGS sequence"/>
</dbReference>
<name>A0A7W7CAW8_9PSEU</name>
<dbReference type="CDD" id="cd02966">
    <property type="entry name" value="TlpA_like_family"/>
    <property type="match status" value="1"/>
</dbReference>
<evidence type="ECO:0000256" key="1">
    <source>
        <dbReference type="SAM" id="SignalP"/>
    </source>
</evidence>
<comment type="caution">
    <text evidence="3">The sequence shown here is derived from an EMBL/GenBank/DDBJ whole genome shotgun (WGS) entry which is preliminary data.</text>
</comment>
<dbReference type="InterPro" id="IPR050553">
    <property type="entry name" value="Thioredoxin_ResA/DsbE_sf"/>
</dbReference>
<dbReference type="Gene3D" id="3.40.30.10">
    <property type="entry name" value="Glutaredoxin"/>
    <property type="match status" value="1"/>
</dbReference>
<dbReference type="GO" id="GO:0016491">
    <property type="term" value="F:oxidoreductase activity"/>
    <property type="evidence" value="ECO:0007669"/>
    <property type="project" value="InterPro"/>
</dbReference>
<protein>
    <submittedName>
        <fullName evidence="3">Peroxiredoxin</fullName>
    </submittedName>
</protein>
<dbReference type="GO" id="GO:0016209">
    <property type="term" value="F:antioxidant activity"/>
    <property type="evidence" value="ECO:0007669"/>
    <property type="project" value="InterPro"/>
</dbReference>
<feature type="domain" description="Thioredoxin" evidence="2">
    <location>
        <begin position="46"/>
        <end position="182"/>
    </location>
</feature>
<feature type="chain" id="PRO_5039323285" evidence="1">
    <location>
        <begin position="19"/>
        <end position="182"/>
    </location>
</feature>
<evidence type="ECO:0000313" key="3">
    <source>
        <dbReference type="EMBL" id="MBB4677700.1"/>
    </source>
</evidence>
<evidence type="ECO:0000313" key="4">
    <source>
        <dbReference type="Proteomes" id="UP000533598"/>
    </source>
</evidence>
<dbReference type="AlphaFoldDB" id="A0A7W7CAW8"/>
<dbReference type="Pfam" id="PF00578">
    <property type="entry name" value="AhpC-TSA"/>
    <property type="match status" value="1"/>
</dbReference>
<evidence type="ECO:0000259" key="2">
    <source>
        <dbReference type="PROSITE" id="PS51352"/>
    </source>
</evidence>
<feature type="signal peptide" evidence="1">
    <location>
        <begin position="1"/>
        <end position="18"/>
    </location>
</feature>
<dbReference type="EMBL" id="JACHMH010000001">
    <property type="protein sequence ID" value="MBB4677700.1"/>
    <property type="molecule type" value="Genomic_DNA"/>
</dbReference>
<dbReference type="InterPro" id="IPR000866">
    <property type="entry name" value="AhpC/TSA"/>
</dbReference>
<gene>
    <name evidence="3" type="ORF">HNR67_003818</name>
</gene>
<organism evidence="3 4">
    <name type="scientific">Crossiella cryophila</name>
    <dbReference type="NCBI Taxonomy" id="43355"/>
    <lineage>
        <taxon>Bacteria</taxon>
        <taxon>Bacillati</taxon>
        <taxon>Actinomycetota</taxon>
        <taxon>Actinomycetes</taxon>
        <taxon>Pseudonocardiales</taxon>
        <taxon>Pseudonocardiaceae</taxon>
        <taxon>Crossiella</taxon>
    </lineage>
</organism>